<dbReference type="Proteomes" id="UP000198795">
    <property type="component" value="Unassembled WGS sequence"/>
</dbReference>
<comment type="caution">
    <text evidence="2">The sequence shown here is derived from an EMBL/GenBank/DDBJ whole genome shotgun (WGS) entry which is preliminary data.</text>
</comment>
<keyword evidence="1" id="KW-1133">Transmembrane helix</keyword>
<feature type="transmembrane region" description="Helical" evidence="1">
    <location>
        <begin position="917"/>
        <end position="938"/>
    </location>
</feature>
<feature type="transmembrane region" description="Helical" evidence="1">
    <location>
        <begin position="443"/>
        <end position="463"/>
    </location>
</feature>
<feature type="transmembrane region" description="Helical" evidence="1">
    <location>
        <begin position="398"/>
        <end position="422"/>
    </location>
</feature>
<dbReference type="PANTHER" id="PTHR32063:SF14">
    <property type="entry name" value="BLL4319 PROTEIN"/>
    <property type="match status" value="1"/>
</dbReference>
<feature type="transmembrane region" description="Helical" evidence="1">
    <location>
        <begin position="891"/>
        <end position="911"/>
    </location>
</feature>
<dbReference type="EMBL" id="FNJC01000004">
    <property type="protein sequence ID" value="SDP48679.1"/>
    <property type="molecule type" value="Genomic_DNA"/>
</dbReference>
<evidence type="ECO:0000313" key="2">
    <source>
        <dbReference type="EMBL" id="SDP48679.1"/>
    </source>
</evidence>
<reference evidence="2 3" key="1">
    <citation type="submission" date="2016-10" db="EMBL/GenBank/DDBJ databases">
        <authorList>
            <person name="Varghese N."/>
            <person name="Submissions S."/>
        </authorList>
    </citation>
    <scope>NUCLEOTIDE SEQUENCE [LARGE SCALE GENOMIC DNA]</scope>
    <source>
        <strain evidence="2 3">CGMCC 1.6497</strain>
    </source>
</reference>
<dbReference type="SUPFAM" id="SSF82693">
    <property type="entry name" value="Multidrug efflux transporter AcrB pore domain, PN1, PN2, PC1 and PC2 subdomains"/>
    <property type="match status" value="3"/>
</dbReference>
<keyword evidence="1" id="KW-0472">Membrane</keyword>
<proteinExistence type="predicted"/>
<dbReference type="Gene3D" id="3.30.70.1430">
    <property type="entry name" value="Multidrug efflux transporter AcrB pore domain"/>
    <property type="match status" value="2"/>
</dbReference>
<dbReference type="InterPro" id="IPR001036">
    <property type="entry name" value="Acrflvin-R"/>
</dbReference>
<dbReference type="Gene3D" id="3.30.2090.10">
    <property type="entry name" value="Multidrug efflux transporter AcrB TolC docking domain, DN and DC subdomains"/>
    <property type="match status" value="2"/>
</dbReference>
<dbReference type="Gene3D" id="3.30.70.1320">
    <property type="entry name" value="Multidrug efflux transporter AcrB pore domain like"/>
    <property type="match status" value="1"/>
</dbReference>
<name>A0A1H0T3V6_9HYPH</name>
<gene>
    <name evidence="2" type="ORF">SAMN04488061_3154</name>
</gene>
<feature type="transmembrane region" description="Helical" evidence="1">
    <location>
        <begin position="372"/>
        <end position="392"/>
    </location>
</feature>
<organism evidence="2 3">
    <name type="scientific">Filomicrobium insigne</name>
    <dbReference type="NCBI Taxonomy" id="418854"/>
    <lineage>
        <taxon>Bacteria</taxon>
        <taxon>Pseudomonadati</taxon>
        <taxon>Pseudomonadota</taxon>
        <taxon>Alphaproteobacteria</taxon>
        <taxon>Hyphomicrobiales</taxon>
        <taxon>Hyphomicrobiaceae</taxon>
        <taxon>Filomicrobium</taxon>
    </lineage>
</organism>
<feature type="transmembrane region" description="Helical" evidence="1">
    <location>
        <begin position="346"/>
        <end position="365"/>
    </location>
</feature>
<dbReference type="SUPFAM" id="SSF82714">
    <property type="entry name" value="Multidrug efflux transporter AcrB TolC docking domain, DN and DC subdomains"/>
    <property type="match status" value="2"/>
</dbReference>
<evidence type="ECO:0000313" key="3">
    <source>
        <dbReference type="Proteomes" id="UP000198795"/>
    </source>
</evidence>
<feature type="transmembrane region" description="Helical" evidence="1">
    <location>
        <begin position="475"/>
        <end position="498"/>
    </location>
</feature>
<protein>
    <submittedName>
        <fullName evidence="2">AcrB/AcrD/AcrF family protein</fullName>
    </submittedName>
</protein>
<dbReference type="Pfam" id="PF00873">
    <property type="entry name" value="ACR_tran"/>
    <property type="match status" value="1"/>
</dbReference>
<accession>A0A1H0T3V6</accession>
<dbReference type="SUPFAM" id="SSF82866">
    <property type="entry name" value="Multidrug efflux transporter AcrB transmembrane domain"/>
    <property type="match status" value="2"/>
</dbReference>
<dbReference type="Gene3D" id="1.20.1640.10">
    <property type="entry name" value="Multidrug efflux transporter AcrB transmembrane domain"/>
    <property type="match status" value="2"/>
</dbReference>
<dbReference type="InterPro" id="IPR027463">
    <property type="entry name" value="AcrB_DN_DC_subdom"/>
</dbReference>
<dbReference type="PANTHER" id="PTHR32063">
    <property type="match status" value="1"/>
</dbReference>
<keyword evidence="3" id="KW-1185">Reference proteome</keyword>
<keyword evidence="1" id="KW-0812">Transmembrane</keyword>
<evidence type="ECO:0000256" key="1">
    <source>
        <dbReference type="SAM" id="Phobius"/>
    </source>
</evidence>
<dbReference type="PRINTS" id="PR00702">
    <property type="entry name" value="ACRIFLAVINRP"/>
</dbReference>
<feature type="transmembrane region" description="Helical" evidence="1">
    <location>
        <begin position="994"/>
        <end position="1017"/>
    </location>
</feature>
<feature type="transmembrane region" description="Helical" evidence="1">
    <location>
        <begin position="28"/>
        <end position="48"/>
    </location>
</feature>
<feature type="transmembrane region" description="Helical" evidence="1">
    <location>
        <begin position="538"/>
        <end position="557"/>
    </location>
</feature>
<feature type="transmembrane region" description="Helical" evidence="1">
    <location>
        <begin position="966"/>
        <end position="988"/>
    </location>
</feature>
<dbReference type="RefSeq" id="WP_090230062.1">
    <property type="nucleotide sequence ID" value="NZ_FNJC01000004.1"/>
</dbReference>
<dbReference type="Gene3D" id="3.30.70.1440">
    <property type="entry name" value="Multidrug efflux transporter AcrB pore domain"/>
    <property type="match status" value="1"/>
</dbReference>
<sequence>MTAAPEGSQSSSKPDDGGWVGVFIRRPILALVVNLLIIIAGVAALQSIEIRELPDVDRPVVTVRASYPGATPESMDAQITAIIESAVSRVQGITGISSTSSYGSSRVSIEFSSETNMETAAMDVRDAVAGITNQLPDDMDEEPRVIKADSDASPIIRIAVSSTTLSESELTDYVENIIEDRLAAVEGVAAANSYGLRAKTIEVRASLVALAGRGLSLQDLIAAINKASVVTPSGALENETQQLLVRAEAPVMSPTDVSALEINSHTKVGDVAFVRWAFQEATAVTRLNGETAIGMEIIRQAQANTIRISDGVRAAVEELRKSLPEGVTIAITSDDATFIRESISEVFISLLLATAIVILIIFAFLQSVRATVAPALAIPVSLIGTLAAIWMAGFSINLLTLLALVVATGLVVDDAIVVLENIARRRAMGAGPRAAAVLGTKEIVFAVLSTTATLAAVFVPISFMPGIVGNLFSEFGFVLAFAVTISSAVALILCPMLASKLGTGVSISDGETRKGLLGGVGALGAAAYGAILNLCLKLRYLFIALCLGFAALGWLAYENLPKEITPTEDRGVVLIRLGTQQGSNLQYSAQKTERVEAVLHELKDRGEVTDVLAMIGRGGVNRAFVIAPLAPWSERSRSQQEIQAELQRRFASIPGITVSLLSPNSLGIRGGGQGLRFAVAGPNYDRLADVALKIANKLSETPGFRNARTDYDTTQPQLSVRINREAATTLGVSIDTITSLINTMVDYGKAADLFIDDEIVEVQVKAGGRPINDPSDLENLFVKASDGSFITLSSLVTMEEVAIAPSLSREDRQRSVPITASLNQDVVLGDAVTTMRTVAAPLMDPNMSIILLGEARTLSETSENTALVFSIALIIVFLVLAAQFESIVSALVILLTVPFGLAAAVFAIQLTGGTLNVYSQIGLVLLVGVMAKNGILIVEFANQRRDEGADVDTAIRDAATTRLRPVMMTMASTVLGALPLIFATGAGAESRLALGWVIIGGLGFATIFTLFLTPITFRILAPFSKPRADETRLLVEELKSAPQ</sequence>
<feature type="transmembrane region" description="Helical" evidence="1">
    <location>
        <begin position="866"/>
        <end position="884"/>
    </location>
</feature>